<sequence>MTTGTGIEDTLFTNYTKIGTDYKDRHNLSTDPFDPMQQDRIFLKMPRDERACIPNDGSCIQECTHVSLWQLIEGSIVYACIHPAFHGREQCQLQCAYYTQKRPAAVPSSSNALVKVLLNIHPRTLPTLIVKTACAPGGVFYVRITIDDDCRHEGWCGAGYCSLSLQGGRFYQIEQIWTGHSIRDHTN</sequence>
<name>A0A9P8AM56_9AGAR</name>
<dbReference type="EMBL" id="MU250573">
    <property type="protein sequence ID" value="KAG7440331.1"/>
    <property type="molecule type" value="Genomic_DNA"/>
</dbReference>
<comment type="caution">
    <text evidence="1">The sequence shown here is derived from an EMBL/GenBank/DDBJ whole genome shotgun (WGS) entry which is preliminary data.</text>
</comment>
<gene>
    <name evidence="1" type="ORF">BT62DRAFT_1080947</name>
</gene>
<evidence type="ECO:0000313" key="1">
    <source>
        <dbReference type="EMBL" id="KAG7440331.1"/>
    </source>
</evidence>
<dbReference type="Proteomes" id="UP000812287">
    <property type="component" value="Unassembled WGS sequence"/>
</dbReference>
<keyword evidence="2" id="KW-1185">Reference proteome</keyword>
<evidence type="ECO:0000313" key="2">
    <source>
        <dbReference type="Proteomes" id="UP000812287"/>
    </source>
</evidence>
<dbReference type="GeneID" id="66101915"/>
<accession>A0A9P8AM56</accession>
<organism evidence="1 2">
    <name type="scientific">Guyanagaster necrorhizus</name>
    <dbReference type="NCBI Taxonomy" id="856835"/>
    <lineage>
        <taxon>Eukaryota</taxon>
        <taxon>Fungi</taxon>
        <taxon>Dikarya</taxon>
        <taxon>Basidiomycota</taxon>
        <taxon>Agaricomycotina</taxon>
        <taxon>Agaricomycetes</taxon>
        <taxon>Agaricomycetidae</taxon>
        <taxon>Agaricales</taxon>
        <taxon>Marasmiineae</taxon>
        <taxon>Physalacriaceae</taxon>
        <taxon>Guyanagaster</taxon>
    </lineage>
</organism>
<protein>
    <submittedName>
        <fullName evidence="1">Uncharacterized protein</fullName>
    </submittedName>
</protein>
<dbReference type="AlphaFoldDB" id="A0A9P8AM56"/>
<dbReference type="RefSeq" id="XP_043033831.1">
    <property type="nucleotide sequence ID" value="XM_043179621.1"/>
</dbReference>
<reference evidence="1" key="1">
    <citation type="submission" date="2020-11" db="EMBL/GenBank/DDBJ databases">
        <title>Adaptations for nitrogen fixation in a non-lichenized fungal sporocarp promotes dispersal by wood-feeding termites.</title>
        <authorList>
            <consortium name="DOE Joint Genome Institute"/>
            <person name="Koch R.A."/>
            <person name="Yoon G."/>
            <person name="Arayal U."/>
            <person name="Lail K."/>
            <person name="Amirebrahimi M."/>
            <person name="Labutti K."/>
            <person name="Lipzen A."/>
            <person name="Riley R."/>
            <person name="Barry K."/>
            <person name="Henrissat B."/>
            <person name="Grigoriev I.V."/>
            <person name="Herr J.R."/>
            <person name="Aime M.C."/>
        </authorList>
    </citation>
    <scope>NUCLEOTIDE SEQUENCE</scope>
    <source>
        <strain evidence="1">MCA 3950</strain>
    </source>
</reference>
<proteinExistence type="predicted"/>